<feature type="non-terminal residue" evidence="1">
    <location>
        <position position="1"/>
    </location>
</feature>
<gene>
    <name evidence="1" type="ORF">CCMP2556_LOCUS47752</name>
</gene>
<sequence>GIEHADGLYMMTSMPMDVEHRAITVEEVMRANFPHGWPNSDAVILQLDGSREGAAIDWTQLLAHSGKE</sequence>
<proteinExistence type="predicted"/>
<evidence type="ECO:0000313" key="1">
    <source>
        <dbReference type="EMBL" id="CAK9101265.1"/>
    </source>
</evidence>
<keyword evidence="2" id="KW-1185">Reference proteome</keyword>
<organism evidence="1 2">
    <name type="scientific">Durusdinium trenchii</name>
    <dbReference type="NCBI Taxonomy" id="1381693"/>
    <lineage>
        <taxon>Eukaryota</taxon>
        <taxon>Sar</taxon>
        <taxon>Alveolata</taxon>
        <taxon>Dinophyceae</taxon>
        <taxon>Suessiales</taxon>
        <taxon>Symbiodiniaceae</taxon>
        <taxon>Durusdinium</taxon>
    </lineage>
</organism>
<protein>
    <submittedName>
        <fullName evidence="1">Uncharacterized protein</fullName>
    </submittedName>
</protein>
<evidence type="ECO:0000313" key="2">
    <source>
        <dbReference type="Proteomes" id="UP001642484"/>
    </source>
</evidence>
<name>A0ABP0RKZ9_9DINO</name>
<reference evidence="1 2" key="1">
    <citation type="submission" date="2024-02" db="EMBL/GenBank/DDBJ databases">
        <authorList>
            <person name="Chen Y."/>
            <person name="Shah S."/>
            <person name="Dougan E. K."/>
            <person name="Thang M."/>
            <person name="Chan C."/>
        </authorList>
    </citation>
    <scope>NUCLEOTIDE SEQUENCE [LARGE SCALE GENOMIC DNA]</scope>
</reference>
<comment type="caution">
    <text evidence="1">The sequence shown here is derived from an EMBL/GenBank/DDBJ whole genome shotgun (WGS) entry which is preliminary data.</text>
</comment>
<dbReference type="EMBL" id="CAXAMN010026206">
    <property type="protein sequence ID" value="CAK9101265.1"/>
    <property type="molecule type" value="Genomic_DNA"/>
</dbReference>
<accession>A0ABP0RKZ9</accession>
<feature type="non-terminal residue" evidence="1">
    <location>
        <position position="68"/>
    </location>
</feature>
<dbReference type="Proteomes" id="UP001642484">
    <property type="component" value="Unassembled WGS sequence"/>
</dbReference>